<gene>
    <name evidence="2" type="ORF">JJD71_26650</name>
</gene>
<comment type="caution">
    <text evidence="2">The sequence shown here is derived from an EMBL/GenBank/DDBJ whole genome shotgun (WGS) entry which is preliminary data.</text>
</comment>
<keyword evidence="3" id="KW-1185">Reference proteome</keyword>
<organism evidence="2 3">
    <name type="scientific">Pseudomonas haemolytica</name>
    <dbReference type="NCBI Taxonomy" id="2600065"/>
    <lineage>
        <taxon>Bacteria</taxon>
        <taxon>Pseudomonadati</taxon>
        <taxon>Pseudomonadota</taxon>
        <taxon>Gammaproteobacteria</taxon>
        <taxon>Pseudomonadales</taxon>
        <taxon>Pseudomonadaceae</taxon>
        <taxon>Pseudomonas</taxon>
    </lineage>
</organism>
<reference evidence="2 3" key="1">
    <citation type="submission" date="2021-01" db="EMBL/GenBank/DDBJ databases">
        <title>Antibiotic resistance and phylogeny of Pseudomonas spp. isolated over three decades from chicken meat in the Norwegian food chain.</title>
        <authorList>
            <person name="Moen B."/>
        </authorList>
    </citation>
    <scope>NUCLEOTIDE SEQUENCE [LARGE SCALE GENOMIC DNA]</scope>
    <source>
        <strain evidence="2 3">MF6766</strain>
    </source>
</reference>
<feature type="region of interest" description="Disordered" evidence="1">
    <location>
        <begin position="683"/>
        <end position="707"/>
    </location>
</feature>
<proteinExistence type="predicted"/>
<evidence type="ECO:0008006" key="4">
    <source>
        <dbReference type="Google" id="ProtNLM"/>
    </source>
</evidence>
<feature type="region of interest" description="Disordered" evidence="1">
    <location>
        <begin position="385"/>
        <end position="438"/>
    </location>
</feature>
<accession>A0ABS1H084</accession>
<evidence type="ECO:0000313" key="3">
    <source>
        <dbReference type="Proteomes" id="UP000620382"/>
    </source>
</evidence>
<dbReference type="Proteomes" id="UP000620382">
    <property type="component" value="Unassembled WGS sequence"/>
</dbReference>
<feature type="compositionally biased region" description="Basic and acidic residues" evidence="1">
    <location>
        <begin position="399"/>
        <end position="408"/>
    </location>
</feature>
<protein>
    <recommendedName>
        <fullName evidence="4">Large polyvalent protein-associated domain-containing protein</fullName>
    </recommendedName>
</protein>
<evidence type="ECO:0000313" key="2">
    <source>
        <dbReference type="EMBL" id="MBK3462651.1"/>
    </source>
</evidence>
<feature type="compositionally biased region" description="Basic and acidic residues" evidence="1">
    <location>
        <begin position="689"/>
        <end position="702"/>
    </location>
</feature>
<name>A0ABS1H084_9PSED</name>
<evidence type="ECO:0000256" key="1">
    <source>
        <dbReference type="SAM" id="MobiDB-lite"/>
    </source>
</evidence>
<sequence length="745" mass="82476">MSKINNQVIASSYSAVDNKFVGDKVNLDVETLAKYKKEYAKFTKQILKDNPDLSFDYSHYPSLTISHNYSAVAVITPNLTAEGRDFTSSYGALLTDAFRHKDTLEALKNVFPSFGIDFEKMRVREDLGEKQDLVNASFNAIQFGSDDFSHYTNVRQGMKPLAVKVAAVVEDDFSFTNPDLMKNQNDLKESNEARKNLNEDFNPNNVEDVSKKTKLHDGIKQALHDQNGRAADEDDWLERRMKELDLHFNHNKTPAYKNLPLPFIHDVTIHDKYNRELLSWRTGGGSIKLHEAGIFNEAAGQLAAEAAYKKFGHDKVCFNVSASARERYKDNLGMIYEQKLNQLIKAGFEPEQIVFHKDWQYMVNDKIKEMKNLAEFDQATPEQVAEAAKATQDYNAKNQDVEGVKDAPDAPATPAADGVPVKAAPVDPSPVNEQTIPDVPVSADVPEKAPVAAPVKQFRNKCCLVKTGSGKDGENADPSKDKYNLIGQKGMVESMPPAVLKEVIKVLAGLEGIDVKQIAGTWLSDEQVLTYGDFKKAETARHASMTEEQIKESKEEYSFPAAYEVLKEMKEAAKLAFASPDVAVADLAVDVAVDAVVNAELPAAAAKPVVGDVPEHVAEQIPDNYNDDYDFDKDILEGVFTNSFDEPVVAEPAQYSIEDTERFLAEAFDMPEVLDSPEYADLQQARAKASGEEPEHKAKVDDSGMDFNDAVKDLAGEAEKIENAKKVVKSAIANETRKTNIKSGV</sequence>
<dbReference type="EMBL" id="JAENSR010000009">
    <property type="protein sequence ID" value="MBK3462651.1"/>
    <property type="molecule type" value="Genomic_DNA"/>
</dbReference>
<dbReference type="RefSeq" id="WP_200657687.1">
    <property type="nucleotide sequence ID" value="NZ_JAENSR010000009.1"/>
</dbReference>